<dbReference type="InterPro" id="IPR018376">
    <property type="entry name" value="Enoyl-CoA_hyd/isom_CS"/>
</dbReference>
<comment type="caution">
    <text evidence="3">The sequence shown here is derived from an EMBL/GenBank/DDBJ whole genome shotgun (WGS) entry which is preliminary data.</text>
</comment>
<dbReference type="Pfam" id="PF00378">
    <property type="entry name" value="ECH_1"/>
    <property type="match status" value="1"/>
</dbReference>
<reference evidence="3 4" key="1">
    <citation type="submission" date="2023-07" db="EMBL/GenBank/DDBJ databases">
        <title>Genomic Encyclopedia of Type Strains, Phase IV (KMG-IV): sequencing the most valuable type-strain genomes for metagenomic binning, comparative biology and taxonomic classification.</title>
        <authorList>
            <person name="Goeker M."/>
        </authorList>
    </citation>
    <scope>NUCLEOTIDE SEQUENCE [LARGE SCALE GENOMIC DNA]</scope>
    <source>
        <strain evidence="3 4">DSM 17740</strain>
    </source>
</reference>
<accession>A0ABU0CXT0</accession>
<dbReference type="PANTHER" id="PTHR11941:SF175">
    <property type="entry name" value="ENOYL-COA HYDRATASE-RELATED"/>
    <property type="match status" value="1"/>
</dbReference>
<gene>
    <name evidence="3" type="ORF">J2S00_003797</name>
</gene>
<dbReference type="InterPro" id="IPR029045">
    <property type="entry name" value="ClpP/crotonase-like_dom_sf"/>
</dbReference>
<dbReference type="CDD" id="cd06558">
    <property type="entry name" value="crotonase-like"/>
    <property type="match status" value="1"/>
</dbReference>
<dbReference type="EC" id="4.2.1.17" evidence="3"/>
<dbReference type="GO" id="GO:0004300">
    <property type="term" value="F:enoyl-CoA hydratase activity"/>
    <property type="evidence" value="ECO:0007669"/>
    <property type="project" value="UniProtKB-EC"/>
</dbReference>
<dbReference type="Gene3D" id="3.90.226.10">
    <property type="entry name" value="2-enoyl-CoA Hydratase, Chain A, domain 1"/>
    <property type="match status" value="1"/>
</dbReference>
<keyword evidence="3" id="KW-0456">Lyase</keyword>
<comment type="similarity">
    <text evidence="1 2">Belongs to the enoyl-CoA hydratase/isomerase family.</text>
</comment>
<dbReference type="RefSeq" id="WP_307343467.1">
    <property type="nucleotide sequence ID" value="NZ_JAUSUQ010000025.1"/>
</dbReference>
<protein>
    <submittedName>
        <fullName evidence="3">Enoyl-CoA hydratase</fullName>
        <ecNumber evidence="3">4.2.1.17</ecNumber>
    </submittedName>
</protein>
<dbReference type="Proteomes" id="UP001232445">
    <property type="component" value="Unassembled WGS sequence"/>
</dbReference>
<evidence type="ECO:0000313" key="4">
    <source>
        <dbReference type="Proteomes" id="UP001232445"/>
    </source>
</evidence>
<dbReference type="EMBL" id="JAUSUQ010000025">
    <property type="protein sequence ID" value="MDQ0340957.1"/>
    <property type="molecule type" value="Genomic_DNA"/>
</dbReference>
<evidence type="ECO:0000256" key="2">
    <source>
        <dbReference type="RuleBase" id="RU003707"/>
    </source>
</evidence>
<dbReference type="PANTHER" id="PTHR11941">
    <property type="entry name" value="ENOYL-COA HYDRATASE-RELATED"/>
    <property type="match status" value="1"/>
</dbReference>
<keyword evidence="4" id="KW-1185">Reference proteome</keyword>
<dbReference type="NCBIfam" id="NF005803">
    <property type="entry name" value="PRK07658.1"/>
    <property type="match status" value="1"/>
</dbReference>
<evidence type="ECO:0000256" key="1">
    <source>
        <dbReference type="ARBA" id="ARBA00005254"/>
    </source>
</evidence>
<evidence type="ECO:0000313" key="3">
    <source>
        <dbReference type="EMBL" id="MDQ0340957.1"/>
    </source>
</evidence>
<organism evidence="3 4">
    <name type="scientific">Caldalkalibacillus uzonensis</name>
    <dbReference type="NCBI Taxonomy" id="353224"/>
    <lineage>
        <taxon>Bacteria</taxon>
        <taxon>Bacillati</taxon>
        <taxon>Bacillota</taxon>
        <taxon>Bacilli</taxon>
        <taxon>Bacillales</taxon>
        <taxon>Bacillaceae</taxon>
        <taxon>Caldalkalibacillus</taxon>
    </lineage>
</organism>
<dbReference type="InterPro" id="IPR001753">
    <property type="entry name" value="Enoyl-CoA_hydra/iso"/>
</dbReference>
<dbReference type="SUPFAM" id="SSF52096">
    <property type="entry name" value="ClpP/crotonase"/>
    <property type="match status" value="1"/>
</dbReference>
<name>A0ABU0CXT0_9BACI</name>
<dbReference type="PROSITE" id="PS00166">
    <property type="entry name" value="ENOYL_COA_HYDRATASE"/>
    <property type="match status" value="1"/>
</dbReference>
<proteinExistence type="inferred from homology"/>
<sequence>MVYQHLALSRQDRIAVITLNRPPANALSPDLLEELDNVLTDIEQDPALKVVILHGEGRFFAAGADIKGFTTIQNAEEAEELAKKGQQLFNRMEAFPKPIIAAIHGAALGGGLELALACHLRLATPDAKLGLPELNLGIIPGFAGTQRLPRVVGKAKALEIILTSQPVNGEEAETLGLVNKCVSQDNLLNEALAIAKHMADKSAVSIAFSIEAVNYGEQHGLTEGQQKEAELFGRLFSTEDAKEGVQAFLEKRKPVFKDR</sequence>